<protein>
    <recommendedName>
        <fullName evidence="3">DUF1657 domain-containing protein</fullName>
    </recommendedName>
</protein>
<sequence>MKGNSKENLEIALDELCSCQTHLNTAYLHAENDHNRNEIHTALKSIDSAIDSAQNTLNKFKD</sequence>
<accession>A0AAW9ID04</accession>
<dbReference type="RefSeq" id="WP_322459218.1">
    <property type="nucleotide sequence ID" value="NZ_WNVC01000971.1"/>
</dbReference>
<dbReference type="Proteomes" id="UP001291306">
    <property type="component" value="Unassembled WGS sequence"/>
</dbReference>
<dbReference type="AlphaFoldDB" id="A0AAW9ID04"/>
<organism evidence="1 2">
    <name type="scientific">Clostridium perfringens</name>
    <dbReference type="NCBI Taxonomy" id="1502"/>
    <lineage>
        <taxon>Bacteria</taxon>
        <taxon>Bacillati</taxon>
        <taxon>Bacillota</taxon>
        <taxon>Clostridia</taxon>
        <taxon>Eubacteriales</taxon>
        <taxon>Clostridiaceae</taxon>
        <taxon>Clostridium</taxon>
    </lineage>
</organism>
<proteinExistence type="predicted"/>
<name>A0AAW9ID04_CLOPF</name>
<dbReference type="EMBL" id="WNVC01000971">
    <property type="protein sequence ID" value="MDZ5001054.1"/>
    <property type="molecule type" value="Genomic_DNA"/>
</dbReference>
<evidence type="ECO:0000313" key="2">
    <source>
        <dbReference type="Proteomes" id="UP001291306"/>
    </source>
</evidence>
<evidence type="ECO:0008006" key="3">
    <source>
        <dbReference type="Google" id="ProtNLM"/>
    </source>
</evidence>
<comment type="caution">
    <text evidence="1">The sequence shown here is derived from an EMBL/GenBank/DDBJ whole genome shotgun (WGS) entry which is preliminary data.</text>
</comment>
<gene>
    <name evidence="1" type="ORF">GNF79_18715</name>
</gene>
<evidence type="ECO:0000313" key="1">
    <source>
        <dbReference type="EMBL" id="MDZ5001054.1"/>
    </source>
</evidence>
<reference evidence="1" key="1">
    <citation type="submission" date="2019-11" db="EMBL/GenBank/DDBJ databases">
        <title>Characterization of Clostridium perfringens isolates from swine manure treated agricultural soils.</title>
        <authorList>
            <person name="Wushke S.T."/>
        </authorList>
    </citation>
    <scope>NUCLEOTIDE SEQUENCE</scope>
    <source>
        <strain evidence="1">X26</strain>
    </source>
</reference>